<sequence length="223" mass="24859">MIKVILHLLLIFLPFKLKRFFYKKLFNFEIHTSARIGMSLVMPEALYMDQYSSIGNFNVIKGVTKVTLGLSASISNLNWISGFPINTNSLHFSDQSNRVPALILGDHSAITNRHLIDCTDTVTFGRFSTFAGFRSQILTHSISIVDSRQRSGPVIIGDYTFTGTGSIILPNSFLPNFSVLGAGAVLNKKYNEEYFLYAGNPARPVKKLGCDAVYFNRKTGFVN</sequence>
<dbReference type="SUPFAM" id="SSF51161">
    <property type="entry name" value="Trimeric LpxA-like enzymes"/>
    <property type="match status" value="1"/>
</dbReference>
<reference evidence="2" key="1">
    <citation type="journal article" date="2009" name="Environ. Microbiol.">
        <title>The genome of Polaromonas naphthalenivorans strain CJ2, isolated from coal tar-contaminated sediment, reveals physiological and metabolic versatility and evolution through extensive horizontal gene transfer.</title>
        <authorList>
            <person name="Yagi J.M."/>
            <person name="Sims D."/>
            <person name="Brettin T."/>
            <person name="Bruce D."/>
            <person name="Madsen E.L."/>
        </authorList>
    </citation>
    <scope>NUCLEOTIDE SEQUENCE [LARGE SCALE GENOMIC DNA]</scope>
    <source>
        <strain evidence="2">CJ2</strain>
    </source>
</reference>
<evidence type="ECO:0008006" key="3">
    <source>
        <dbReference type="Google" id="ProtNLM"/>
    </source>
</evidence>
<dbReference type="STRING" id="365044.Pnap_3184"/>
<dbReference type="Proteomes" id="UP000000644">
    <property type="component" value="Chromosome"/>
</dbReference>
<dbReference type="KEGG" id="pna:Pnap_3184"/>
<dbReference type="HOGENOM" id="CLU_108918_0_0_4"/>
<dbReference type="Gene3D" id="2.160.10.10">
    <property type="entry name" value="Hexapeptide repeat proteins"/>
    <property type="match status" value="1"/>
</dbReference>
<dbReference type="RefSeq" id="WP_011802553.1">
    <property type="nucleotide sequence ID" value="NC_008781.1"/>
</dbReference>
<keyword evidence="2" id="KW-1185">Reference proteome</keyword>
<dbReference type="eggNOG" id="COG0110">
    <property type="taxonomic scope" value="Bacteria"/>
</dbReference>
<accession>A1VS54</accession>
<dbReference type="EMBL" id="CP000529">
    <property type="protein sequence ID" value="ABM38482.1"/>
    <property type="molecule type" value="Genomic_DNA"/>
</dbReference>
<protein>
    <recommendedName>
        <fullName evidence="3">Acyltransferase</fullName>
    </recommendedName>
</protein>
<evidence type="ECO:0000313" key="1">
    <source>
        <dbReference type="EMBL" id="ABM38482.1"/>
    </source>
</evidence>
<gene>
    <name evidence="1" type="ordered locus">Pnap_3184</name>
</gene>
<proteinExistence type="predicted"/>
<evidence type="ECO:0000313" key="2">
    <source>
        <dbReference type="Proteomes" id="UP000000644"/>
    </source>
</evidence>
<organism evidence="1 2">
    <name type="scientific">Polaromonas naphthalenivorans (strain CJ2)</name>
    <dbReference type="NCBI Taxonomy" id="365044"/>
    <lineage>
        <taxon>Bacteria</taxon>
        <taxon>Pseudomonadati</taxon>
        <taxon>Pseudomonadota</taxon>
        <taxon>Betaproteobacteria</taxon>
        <taxon>Burkholderiales</taxon>
        <taxon>Comamonadaceae</taxon>
        <taxon>Polaromonas</taxon>
    </lineage>
</organism>
<dbReference type="OrthoDB" id="272049at2"/>
<name>A1VS54_POLNA</name>
<dbReference type="InterPro" id="IPR011004">
    <property type="entry name" value="Trimer_LpxA-like_sf"/>
</dbReference>
<dbReference type="AlphaFoldDB" id="A1VS54"/>